<keyword evidence="2" id="KW-0812">Transmembrane</keyword>
<proteinExistence type="predicted"/>
<evidence type="ECO:0000256" key="1">
    <source>
        <dbReference type="SAM" id="MobiDB-lite"/>
    </source>
</evidence>
<dbReference type="OrthoDB" id="1716611at2759"/>
<dbReference type="EMBL" id="CM008970">
    <property type="protein sequence ID" value="PNW78300.1"/>
    <property type="molecule type" value="Genomic_DNA"/>
</dbReference>
<dbReference type="PANTHER" id="PTHR36793:SF1">
    <property type="entry name" value="RIBOSOMAL RNA SMALL SUBUNIT METHYLTRANSFERASE J"/>
    <property type="match status" value="1"/>
</dbReference>
<dbReference type="STRING" id="3055.A0A2K3DCP5"/>
<evidence type="ECO:0000259" key="3">
    <source>
        <dbReference type="Pfam" id="PF22915"/>
    </source>
</evidence>
<gene>
    <name evidence="4" type="ORF">CHLRE_09g402950v5</name>
</gene>
<keyword evidence="2" id="KW-0472">Membrane</keyword>
<dbReference type="OMA" id="QKTEFNM"/>
<feature type="transmembrane region" description="Helical" evidence="2">
    <location>
        <begin position="197"/>
        <end position="218"/>
    </location>
</feature>
<dbReference type="Proteomes" id="UP000006906">
    <property type="component" value="Chromosome 9"/>
</dbReference>
<evidence type="ECO:0000313" key="5">
    <source>
        <dbReference type="Proteomes" id="UP000006906"/>
    </source>
</evidence>
<feature type="compositionally biased region" description="Basic and acidic residues" evidence="1">
    <location>
        <begin position="100"/>
        <end position="109"/>
    </location>
</feature>
<organism evidence="4 5">
    <name type="scientific">Chlamydomonas reinhardtii</name>
    <name type="common">Chlamydomonas smithii</name>
    <dbReference type="NCBI Taxonomy" id="3055"/>
    <lineage>
        <taxon>Eukaryota</taxon>
        <taxon>Viridiplantae</taxon>
        <taxon>Chlorophyta</taxon>
        <taxon>core chlorophytes</taxon>
        <taxon>Chlorophyceae</taxon>
        <taxon>CS clade</taxon>
        <taxon>Chlamydomonadales</taxon>
        <taxon>Chlamydomonadaceae</taxon>
        <taxon>Chlamydomonas</taxon>
    </lineage>
</organism>
<evidence type="ECO:0000313" key="4">
    <source>
        <dbReference type="EMBL" id="PNW78300.1"/>
    </source>
</evidence>
<protein>
    <recommendedName>
        <fullName evidence="3">Armadillo-like repeats domain-containing protein</fullName>
    </recommendedName>
</protein>
<keyword evidence="2" id="KW-1133">Transmembrane helix</keyword>
<dbReference type="PANTHER" id="PTHR36793">
    <property type="entry name" value="RIBOSOMAL RNA SMALL SUBUNIT METHYLTRANSFERASE J"/>
    <property type="match status" value="1"/>
</dbReference>
<dbReference type="InParanoid" id="A0A2K3DCP5"/>
<reference evidence="4 5" key="1">
    <citation type="journal article" date="2007" name="Science">
        <title>The Chlamydomonas genome reveals the evolution of key animal and plant functions.</title>
        <authorList>
            <person name="Merchant S.S."/>
            <person name="Prochnik S.E."/>
            <person name="Vallon O."/>
            <person name="Harris E.H."/>
            <person name="Karpowicz S.J."/>
            <person name="Witman G.B."/>
            <person name="Terry A."/>
            <person name="Salamov A."/>
            <person name="Fritz-Laylin L.K."/>
            <person name="Marechal-Drouard L."/>
            <person name="Marshall W.F."/>
            <person name="Qu L.H."/>
            <person name="Nelson D.R."/>
            <person name="Sanderfoot A.A."/>
            <person name="Spalding M.H."/>
            <person name="Kapitonov V.V."/>
            <person name="Ren Q."/>
            <person name="Ferris P."/>
            <person name="Lindquist E."/>
            <person name="Shapiro H."/>
            <person name="Lucas S.M."/>
            <person name="Grimwood J."/>
            <person name="Schmutz J."/>
            <person name="Cardol P."/>
            <person name="Cerutti H."/>
            <person name="Chanfreau G."/>
            <person name="Chen C.L."/>
            <person name="Cognat V."/>
            <person name="Croft M.T."/>
            <person name="Dent R."/>
            <person name="Dutcher S."/>
            <person name="Fernandez E."/>
            <person name="Fukuzawa H."/>
            <person name="Gonzalez-Ballester D."/>
            <person name="Gonzalez-Halphen D."/>
            <person name="Hallmann A."/>
            <person name="Hanikenne M."/>
            <person name="Hippler M."/>
            <person name="Inwood W."/>
            <person name="Jabbari K."/>
            <person name="Kalanon M."/>
            <person name="Kuras R."/>
            <person name="Lefebvre P.A."/>
            <person name="Lemaire S.D."/>
            <person name="Lobanov A.V."/>
            <person name="Lohr M."/>
            <person name="Manuell A."/>
            <person name="Meier I."/>
            <person name="Mets L."/>
            <person name="Mittag M."/>
            <person name="Mittelmeier T."/>
            <person name="Moroney J.V."/>
            <person name="Moseley J."/>
            <person name="Napoli C."/>
            <person name="Nedelcu A.M."/>
            <person name="Niyogi K."/>
            <person name="Novoselov S.V."/>
            <person name="Paulsen I.T."/>
            <person name="Pazour G."/>
            <person name="Purton S."/>
            <person name="Ral J.P."/>
            <person name="Riano-Pachon D.M."/>
            <person name="Riekhof W."/>
            <person name="Rymarquis L."/>
            <person name="Schroda M."/>
            <person name="Stern D."/>
            <person name="Umen J."/>
            <person name="Willows R."/>
            <person name="Wilson N."/>
            <person name="Zimmer S.L."/>
            <person name="Allmer J."/>
            <person name="Balk J."/>
            <person name="Bisova K."/>
            <person name="Chen C.J."/>
            <person name="Elias M."/>
            <person name="Gendler K."/>
            <person name="Hauser C."/>
            <person name="Lamb M.R."/>
            <person name="Ledford H."/>
            <person name="Long J.C."/>
            <person name="Minagawa J."/>
            <person name="Page M.D."/>
            <person name="Pan J."/>
            <person name="Pootakham W."/>
            <person name="Roje S."/>
            <person name="Rose A."/>
            <person name="Stahlberg E."/>
            <person name="Terauchi A.M."/>
            <person name="Yang P."/>
            <person name="Ball S."/>
            <person name="Bowler C."/>
            <person name="Dieckmann C.L."/>
            <person name="Gladyshev V.N."/>
            <person name="Green P."/>
            <person name="Jorgensen R."/>
            <person name="Mayfield S."/>
            <person name="Mueller-Roeber B."/>
            <person name="Rajamani S."/>
            <person name="Sayre R.T."/>
            <person name="Brokstein P."/>
            <person name="Dubchak I."/>
            <person name="Goodstein D."/>
            <person name="Hornick L."/>
            <person name="Huang Y.W."/>
            <person name="Jhaveri J."/>
            <person name="Luo Y."/>
            <person name="Martinez D."/>
            <person name="Ngau W.C."/>
            <person name="Otillar B."/>
            <person name="Poliakov A."/>
            <person name="Porter A."/>
            <person name="Szajkowski L."/>
            <person name="Werner G."/>
            <person name="Zhou K."/>
            <person name="Grigoriev I.V."/>
            <person name="Rokhsar D.S."/>
            <person name="Grossman A.R."/>
        </authorList>
    </citation>
    <scope>NUCLEOTIDE SEQUENCE [LARGE SCALE GENOMIC DNA]</scope>
    <source>
        <strain evidence="5">CC-503</strain>
    </source>
</reference>
<feature type="domain" description="Armadillo-like repeats" evidence="3">
    <location>
        <begin position="266"/>
        <end position="357"/>
    </location>
</feature>
<evidence type="ECO:0000256" key="2">
    <source>
        <dbReference type="SAM" id="Phobius"/>
    </source>
</evidence>
<accession>A0A2K3DCP5</accession>
<dbReference type="Gramene" id="PNW78300">
    <property type="protein sequence ID" value="PNW78300"/>
    <property type="gene ID" value="CHLRE_09g402950v5"/>
</dbReference>
<dbReference type="InterPro" id="IPR055241">
    <property type="entry name" value="Armadillo_rpt_dom"/>
</dbReference>
<feature type="compositionally biased region" description="Low complexity" evidence="1">
    <location>
        <begin position="1"/>
        <end position="24"/>
    </location>
</feature>
<feature type="region of interest" description="Disordered" evidence="1">
    <location>
        <begin position="410"/>
        <end position="445"/>
    </location>
</feature>
<dbReference type="AlphaFoldDB" id="A0A2K3DCP5"/>
<feature type="region of interest" description="Disordered" evidence="1">
    <location>
        <begin position="1"/>
        <end position="116"/>
    </location>
</feature>
<keyword evidence="5" id="KW-1185">Reference proteome</keyword>
<dbReference type="RefSeq" id="XP_042920762.1">
    <property type="nucleotide sequence ID" value="XM_043066095.1"/>
</dbReference>
<dbReference type="ExpressionAtlas" id="A0A2K3DCP5">
    <property type="expression patterns" value="baseline and differential"/>
</dbReference>
<feature type="compositionally biased region" description="Low complexity" evidence="1">
    <location>
        <begin position="88"/>
        <end position="99"/>
    </location>
</feature>
<dbReference type="KEGG" id="cre:CHLRE_09g402950v5"/>
<name>A0A2K3DCP5_CHLRE</name>
<dbReference type="GeneID" id="5720736"/>
<dbReference type="FunCoup" id="A0A2K3DCP5">
    <property type="interactions" value="478"/>
</dbReference>
<dbReference type="Pfam" id="PF22915">
    <property type="entry name" value="ARMH5"/>
    <property type="match status" value="1"/>
</dbReference>
<sequence>MISQSQRALAARASASQQTTRASTVTIPVRAAGSAAPVLPPRAPCRSPTANTPRRWTHTPAALPNRRQMRQQVLESETEEEETEESEALAAAETAAAKQGEAKAEREEVVSAGGEKTAAAAAPEAAAAAAAEGGEMATAAPAVAETVAVAPAAKKPQTVVVTEVEEMEVEQIIEPLTFQSAARNTQSFLTTTLPGKLVLGAVAAALLGSIGLAVYRTYEKANTARAKRMRQIDRNRELVDGLNKFLLAGNRAGLTPTELKRLQRASGFTAVEVFRKYLWYLLRERKFDQGAVEDLVALKTGLGLTDGDAGEALRERSARVYDKYGTLMLNTEGLTLSGAQRKATCMALFRKVLYLAECERLVGQGAESEGGAGNVADIGKIFGATREDMDRLRIKNLYEAELDLEGMVMDTADEADEVAPGSAAPGGKQQQEGKGSDGAGDAKKQ</sequence>
<feature type="compositionally biased region" description="Acidic residues" evidence="1">
    <location>
        <begin position="76"/>
        <end position="87"/>
    </location>
</feature>